<sequence>MTRSARRSPRTAFTRSASTGTSTSTRFSTTPGSDTPDDSTALNNNSDPETTSSAIYTPGSSSDFHFSDFAGSTFEFRGIEPADRPLPSVENDLNTPVRAVSPFSQSTRSPTPFITVSTPPSTSASPSHLFRNIGTPQGTGDGVSDIDARLRDVHLRDSTSPSQGLGLGQLAAALPENQTPPRDLALRLPHQYSARGARSPEASAARRRRSSSRINQTPHEVRDEEPPQDRFHEPAFQRAFSEARSLMDDLARALESSQFGLYLQPDSTIHRLQERAREIANFQCPPTRIVGLVGDSGVGKSSLLNSLLDYRNLARTSSGGVACTCVATEYLYHDADNFIVNVETFGEDELAEQFTQMVHDYRHHHLRAAVTESNEERSHWEELAQRAHDTFSAMFRGRFSSSMLESDWPEHSMVETLLAWAHELGPANNSWSETKASLPECAALLADLTSERGSNQRPAVWPYIKKISVFLKAHVLSKGLILVDLPGLRDLNAARRKITERYLLRCNEIFAVCCIDRATSDAGVMDVFELAQRAQLSNVGIICTKSDVIVAEEAARDREDHQATEIQALIESLNAAKRELSLDREHLEELNRLDDLSDEEEEEKAILYERIGRATIDVENRELGLKRYTITTRNASVTASLEDRYMDRISGGNLRVFCVSNSMYWDYRDKPKEKALPFLRLSGILDVRKHCMAIVSESQFRIAVEYIHDDIPELLNNIELWDRSSAGSADGPQKQAMRRALDELEAHLRRELTGGTTQLITLSRTLEAKFGERLYQYRRQSDEWTRGAVNAGMEWSNWAHQTYAAFCRNDGIHTTNAAGYRNWNEEAMRAAVSHLSEPWTTFRSVLESHLDTVVLSVHDIFNGAINHLTELMDRHRDTLLPLHIALTSRQRHLATAVEALCDRFGSELSTLRTDAFEGLTTSIFARCMEDTYRRAKGEFGNGSWARKKAIINGKLRDDGLFREWMRKFRDKFGELATALQTDVQAVLDENLHVIKGTLDVVRTDNAATEREEDPEFSNRIVDEAARVKARMERIRNVAGERS</sequence>
<feature type="compositionally biased region" description="Basic and acidic residues" evidence="2">
    <location>
        <begin position="219"/>
        <end position="231"/>
    </location>
</feature>
<reference evidence="5 6" key="1">
    <citation type="journal article" date="2016" name="Genome Announc.">
        <title>Genome Sequence of Madurella mycetomatis mm55, Isolated from a Human Mycetoma Case in Sudan.</title>
        <authorList>
            <person name="Smit S."/>
            <person name="Derks M.F."/>
            <person name="Bervoets S."/>
            <person name="Fahal A."/>
            <person name="van Leeuwen W."/>
            <person name="van Belkum A."/>
            <person name="van de Sande W.W."/>
        </authorList>
    </citation>
    <scope>NUCLEOTIDE SEQUENCE [LARGE SCALE GENOMIC DNA]</scope>
    <source>
        <strain evidence="6">mm55</strain>
    </source>
</reference>
<evidence type="ECO:0000256" key="1">
    <source>
        <dbReference type="SAM" id="Coils"/>
    </source>
</evidence>
<organism evidence="5 6">
    <name type="scientific">Madurella mycetomatis</name>
    <dbReference type="NCBI Taxonomy" id="100816"/>
    <lineage>
        <taxon>Eukaryota</taxon>
        <taxon>Fungi</taxon>
        <taxon>Dikarya</taxon>
        <taxon>Ascomycota</taxon>
        <taxon>Pezizomycotina</taxon>
        <taxon>Sordariomycetes</taxon>
        <taxon>Sordariomycetidae</taxon>
        <taxon>Sordariales</taxon>
        <taxon>Sordariales incertae sedis</taxon>
        <taxon>Madurella</taxon>
    </lineage>
</organism>
<protein>
    <submittedName>
        <fullName evidence="5">Nuclear GTPase SLIP-GC</fullName>
    </submittedName>
</protein>
<dbReference type="InterPro" id="IPR045063">
    <property type="entry name" value="Dynamin_N"/>
</dbReference>
<gene>
    <name evidence="5" type="ORF">MMYC01_207271</name>
</gene>
<dbReference type="Gene3D" id="3.40.50.300">
    <property type="entry name" value="P-loop containing nucleotide triphosphate hydrolases"/>
    <property type="match status" value="1"/>
</dbReference>
<evidence type="ECO:0000313" key="5">
    <source>
        <dbReference type="EMBL" id="KXX76645.1"/>
    </source>
</evidence>
<dbReference type="Pfam" id="PF00350">
    <property type="entry name" value="Dynamin_N"/>
    <property type="match status" value="1"/>
</dbReference>
<dbReference type="OrthoDB" id="3598281at2759"/>
<accession>A0A175VZF8</accession>
<feature type="coiled-coil region" evidence="1">
    <location>
        <begin position="570"/>
        <end position="610"/>
    </location>
</feature>
<feature type="compositionally biased region" description="Low complexity" evidence="2">
    <location>
        <begin position="115"/>
        <end position="127"/>
    </location>
</feature>
<keyword evidence="1" id="KW-0175">Coiled coil</keyword>
<dbReference type="PANTHER" id="PTHR36681:SF3">
    <property type="entry name" value="NUCLEAR GTPASE, GERMINAL CENTER-ASSOCIATED, TANDEM DUPLICATE 3"/>
    <property type="match status" value="1"/>
</dbReference>
<dbReference type="VEuPathDB" id="FungiDB:MMYC01_207271"/>
<keyword evidence="6" id="KW-1185">Reference proteome</keyword>
<dbReference type="Pfam" id="PF24564">
    <property type="entry name" value="DUF7605"/>
    <property type="match status" value="1"/>
</dbReference>
<feature type="domain" description="DUF7605" evidence="4">
    <location>
        <begin position="779"/>
        <end position="961"/>
    </location>
</feature>
<evidence type="ECO:0000313" key="6">
    <source>
        <dbReference type="Proteomes" id="UP000078237"/>
    </source>
</evidence>
<dbReference type="STRING" id="100816.A0A175VZF8"/>
<dbReference type="Proteomes" id="UP000078237">
    <property type="component" value="Unassembled WGS sequence"/>
</dbReference>
<dbReference type="InterPro" id="IPR027417">
    <property type="entry name" value="P-loop_NTPase"/>
</dbReference>
<name>A0A175VZF8_9PEZI</name>
<dbReference type="InterPro" id="IPR056024">
    <property type="entry name" value="DUF7605"/>
</dbReference>
<feature type="region of interest" description="Disordered" evidence="2">
    <location>
        <begin position="1"/>
        <end position="61"/>
    </location>
</feature>
<dbReference type="PANTHER" id="PTHR36681">
    <property type="entry name" value="NUCLEAR GTPASE, GERMINAL CENTER-ASSOCIATED, TANDEM DUPLICATE 3"/>
    <property type="match status" value="1"/>
</dbReference>
<feature type="compositionally biased region" description="Polar residues" evidence="2">
    <location>
        <begin position="41"/>
        <end position="61"/>
    </location>
</feature>
<feature type="compositionally biased region" description="Low complexity" evidence="2">
    <location>
        <begin position="11"/>
        <end position="40"/>
    </location>
</feature>
<feature type="region of interest" description="Disordered" evidence="2">
    <location>
        <begin position="189"/>
        <end position="231"/>
    </location>
</feature>
<feature type="compositionally biased region" description="Polar residues" evidence="2">
    <location>
        <begin position="102"/>
        <end position="114"/>
    </location>
</feature>
<feature type="compositionally biased region" description="Low complexity" evidence="2">
    <location>
        <begin position="193"/>
        <end position="203"/>
    </location>
</feature>
<dbReference type="SUPFAM" id="SSF52540">
    <property type="entry name" value="P-loop containing nucleoside triphosphate hydrolases"/>
    <property type="match status" value="2"/>
</dbReference>
<feature type="domain" description="Dynamin N-terminal" evidence="3">
    <location>
        <begin position="290"/>
        <end position="540"/>
    </location>
</feature>
<comment type="caution">
    <text evidence="5">The sequence shown here is derived from an EMBL/GenBank/DDBJ whole genome shotgun (WGS) entry which is preliminary data.</text>
</comment>
<evidence type="ECO:0000256" key="2">
    <source>
        <dbReference type="SAM" id="MobiDB-lite"/>
    </source>
</evidence>
<feature type="region of interest" description="Disordered" evidence="2">
    <location>
        <begin position="100"/>
        <end position="127"/>
    </location>
</feature>
<dbReference type="EMBL" id="LCTW02000200">
    <property type="protein sequence ID" value="KXX76645.1"/>
    <property type="molecule type" value="Genomic_DNA"/>
</dbReference>
<evidence type="ECO:0000259" key="3">
    <source>
        <dbReference type="Pfam" id="PF00350"/>
    </source>
</evidence>
<evidence type="ECO:0000259" key="4">
    <source>
        <dbReference type="Pfam" id="PF24564"/>
    </source>
</evidence>
<proteinExistence type="predicted"/>
<dbReference type="AlphaFoldDB" id="A0A175VZF8"/>